<sequence length="43" mass="5149">MNYFPFLKNVNLKLLNQKLLIWIASLILHILLQIAEKQEQENL</sequence>
<dbReference type="AlphaFoldDB" id="A0A0H5QU54"/>
<dbReference type="EMBL" id="CVTF01000054">
    <property type="protein sequence ID" value="CRY99203.1"/>
    <property type="molecule type" value="Genomic_DNA"/>
</dbReference>
<accession>A0A0H5QU54</accession>
<evidence type="ECO:0000313" key="1">
    <source>
        <dbReference type="EMBL" id="CRY99203.1"/>
    </source>
</evidence>
<name>A0A0H5QU54_NEIMI</name>
<protein>
    <submittedName>
        <fullName evidence="1">Uncharacterized protein</fullName>
    </submittedName>
</protein>
<proteinExistence type="predicted"/>
<organism evidence="1 2">
    <name type="scientific">Neisseria meningitidis serogroup B</name>
    <dbReference type="NCBI Taxonomy" id="491"/>
    <lineage>
        <taxon>Bacteria</taxon>
        <taxon>Pseudomonadati</taxon>
        <taxon>Pseudomonadota</taxon>
        <taxon>Betaproteobacteria</taxon>
        <taxon>Neisseriales</taxon>
        <taxon>Neisseriaceae</taxon>
        <taxon>Neisseria</taxon>
    </lineage>
</organism>
<reference evidence="1 2" key="1">
    <citation type="submission" date="2014-11" db="EMBL/GenBank/DDBJ databases">
        <authorList>
            <person name="Diene M.Seydina."/>
        </authorList>
    </citation>
    <scope>NUCLEOTIDE SEQUENCE [LARGE SCALE GENOMIC DNA]</scope>
    <source>
        <strain evidence="1 2">Neisseria meningitidis CHUV</strain>
    </source>
</reference>
<dbReference type="Proteomes" id="UP000182715">
    <property type="component" value="Unassembled WGS sequence"/>
</dbReference>
<evidence type="ECO:0000313" key="2">
    <source>
        <dbReference type="Proteomes" id="UP000182715"/>
    </source>
</evidence>